<dbReference type="AlphaFoldDB" id="A0A8D8L0G5"/>
<evidence type="ECO:0000256" key="1">
    <source>
        <dbReference type="SAM" id="MobiDB-lite"/>
    </source>
</evidence>
<dbReference type="EMBL" id="HBUE01230673">
    <property type="protein sequence ID" value="CAG6544769.1"/>
    <property type="molecule type" value="Transcribed_RNA"/>
</dbReference>
<feature type="compositionally biased region" description="Polar residues" evidence="1">
    <location>
        <begin position="73"/>
        <end position="109"/>
    </location>
</feature>
<accession>A0A8D8L0G5</accession>
<protein>
    <submittedName>
        <fullName evidence="2">(northern house mosquito) hypothetical protein</fullName>
    </submittedName>
</protein>
<reference evidence="2" key="1">
    <citation type="submission" date="2021-05" db="EMBL/GenBank/DDBJ databases">
        <authorList>
            <person name="Alioto T."/>
            <person name="Alioto T."/>
            <person name="Gomez Garrido J."/>
        </authorList>
    </citation>
    <scope>NUCLEOTIDE SEQUENCE</scope>
</reference>
<feature type="region of interest" description="Disordered" evidence="1">
    <location>
        <begin position="30"/>
        <end position="109"/>
    </location>
</feature>
<dbReference type="EMBL" id="HBUE01337463">
    <property type="protein sequence ID" value="CAG6596907.1"/>
    <property type="molecule type" value="Transcribed_RNA"/>
</dbReference>
<name>A0A8D8L0G5_CULPI</name>
<dbReference type="EMBL" id="HBUE01085692">
    <property type="protein sequence ID" value="CAG6479569.1"/>
    <property type="molecule type" value="Transcribed_RNA"/>
</dbReference>
<organism evidence="2">
    <name type="scientific">Culex pipiens</name>
    <name type="common">House mosquito</name>
    <dbReference type="NCBI Taxonomy" id="7175"/>
    <lineage>
        <taxon>Eukaryota</taxon>
        <taxon>Metazoa</taxon>
        <taxon>Ecdysozoa</taxon>
        <taxon>Arthropoda</taxon>
        <taxon>Hexapoda</taxon>
        <taxon>Insecta</taxon>
        <taxon>Pterygota</taxon>
        <taxon>Neoptera</taxon>
        <taxon>Endopterygota</taxon>
        <taxon>Diptera</taxon>
        <taxon>Nematocera</taxon>
        <taxon>Culicoidea</taxon>
        <taxon>Culicidae</taxon>
        <taxon>Culicinae</taxon>
        <taxon>Culicini</taxon>
        <taxon>Culex</taxon>
        <taxon>Culex</taxon>
    </lineage>
</organism>
<proteinExistence type="predicted"/>
<sequence length="109" mass="12311">MLRRWRGMCWRIRSIRCWSAIGPRSLPSRWGSSGRVWRPSDPRRCGRSGRTITVSPTFGRTSFRPPRCPAVRTSPSPATRSPRTTGPRTNSTKTTTHQRSIATTTTPSE</sequence>
<feature type="compositionally biased region" description="Polar residues" evidence="1">
    <location>
        <begin position="50"/>
        <end position="60"/>
    </location>
</feature>
<evidence type="ECO:0000313" key="2">
    <source>
        <dbReference type="EMBL" id="CAG6596907.1"/>
    </source>
</evidence>